<name>A0A7G1HWC9_9BACT</name>
<evidence type="ECO:0000313" key="2">
    <source>
        <dbReference type="Proteomes" id="UP000594042"/>
    </source>
</evidence>
<keyword evidence="2" id="KW-1185">Reference proteome</keyword>
<gene>
    <name evidence="1" type="ORF">Cop2CBH44_23520</name>
</gene>
<dbReference type="SUPFAM" id="SSF55729">
    <property type="entry name" value="Acyl-CoA N-acyltransferases (Nat)"/>
    <property type="match status" value="1"/>
</dbReference>
<proteinExistence type="predicted"/>
<dbReference type="PANTHER" id="PTHR41368:SF1">
    <property type="entry name" value="PROTEIN YGHO"/>
    <property type="match status" value="1"/>
</dbReference>
<dbReference type="RefSeq" id="WP_021931634.1">
    <property type="nucleotide sequence ID" value="NZ_AP023322.1"/>
</dbReference>
<evidence type="ECO:0000313" key="1">
    <source>
        <dbReference type="EMBL" id="BCI63999.1"/>
    </source>
</evidence>
<dbReference type="Proteomes" id="UP000594042">
    <property type="component" value="Chromosome"/>
</dbReference>
<dbReference type="InterPro" id="IPR039968">
    <property type="entry name" value="BcerS-like"/>
</dbReference>
<accession>A0A7G1HWC9</accession>
<organism evidence="1 2">
    <name type="scientific">Coprobacter secundus subsp. similis</name>
    <dbReference type="NCBI Taxonomy" id="2751153"/>
    <lineage>
        <taxon>Bacteria</taxon>
        <taxon>Pseudomonadati</taxon>
        <taxon>Bacteroidota</taxon>
        <taxon>Bacteroidia</taxon>
        <taxon>Bacteroidales</taxon>
        <taxon>Barnesiellaceae</taxon>
        <taxon>Coprobacter</taxon>
    </lineage>
</organism>
<dbReference type="KEGG" id="copr:Cop2CBH44_23520"/>
<dbReference type="PANTHER" id="PTHR41368">
    <property type="entry name" value="PROTEIN YGHO"/>
    <property type="match status" value="1"/>
</dbReference>
<dbReference type="InterPro" id="IPR016181">
    <property type="entry name" value="Acyl_CoA_acyltransferase"/>
</dbReference>
<dbReference type="AlphaFoldDB" id="A0A7G1HWC9"/>
<evidence type="ECO:0008006" key="3">
    <source>
        <dbReference type="Google" id="ProtNLM"/>
    </source>
</evidence>
<protein>
    <recommendedName>
        <fullName evidence="3">N-acetyltransferase</fullName>
    </recommendedName>
</protein>
<reference evidence="2" key="1">
    <citation type="submission" date="2020-07" db="EMBL/GenBank/DDBJ databases">
        <title>Complete genome sequencing of Coprobacter sp. strain 2CBH44.</title>
        <authorList>
            <person name="Sakamoto M."/>
            <person name="Murakami T."/>
            <person name="Mori H."/>
        </authorList>
    </citation>
    <scope>NUCLEOTIDE SEQUENCE [LARGE SCALE GENOMIC DNA]</scope>
    <source>
        <strain evidence="2">2CBH44</strain>
    </source>
</reference>
<dbReference type="EMBL" id="AP023322">
    <property type="protein sequence ID" value="BCI63999.1"/>
    <property type="molecule type" value="Genomic_DNA"/>
</dbReference>
<sequence>MAITIREISGKRGLKKFARFNIDLYKNNPYAVPQLIFDEVGTLSKDRNPAFDYCESVYYMAYDNTKPVGRIAGIINHQVNEKTGKKTARFGFVDFIDNKEVSKALFDAVEKWALSKGMNELNGPLGFTDMDPEGLLIEGFDQMGTMATIYNYPYYIKHITELGFEKDVDWVEFKIFVPERIPEKHQRIANIVKTKYKLEIVKYNSATKIVKDYGQKIFELINNAYANLYGYSILNQRQIDYYIKMYLPMVRLENVTLIINEKKELIGVGIAIPSMTKAMQKAKGKLFPFGFIHLLKALRGKNDVVDLLLVAIRPDYQNTGANALLFSDLIPVFIKNGYKYAESNPELEENGKVQSQWQYFENIQHKRRRAYLKKLG</sequence>